<accession>A0A6V7VQ90</accession>
<name>A0A6V7VQ90_MELEN</name>
<protein>
    <submittedName>
        <fullName evidence="2">Uncharacterized protein</fullName>
    </submittedName>
</protein>
<evidence type="ECO:0000313" key="3">
    <source>
        <dbReference type="Proteomes" id="UP000580250"/>
    </source>
</evidence>
<dbReference type="EMBL" id="CAJEWN010000286">
    <property type="protein sequence ID" value="CAD2176922.1"/>
    <property type="molecule type" value="Genomic_DNA"/>
</dbReference>
<evidence type="ECO:0000313" key="2">
    <source>
        <dbReference type="EMBL" id="CAD2176922.1"/>
    </source>
</evidence>
<proteinExistence type="predicted"/>
<comment type="caution">
    <text evidence="2">The sequence shown here is derived from an EMBL/GenBank/DDBJ whole genome shotgun (WGS) entry which is preliminary data.</text>
</comment>
<organism evidence="2 3">
    <name type="scientific">Meloidogyne enterolobii</name>
    <name type="common">Root-knot nematode worm</name>
    <name type="synonym">Meloidogyne mayaguensis</name>
    <dbReference type="NCBI Taxonomy" id="390850"/>
    <lineage>
        <taxon>Eukaryota</taxon>
        <taxon>Metazoa</taxon>
        <taxon>Ecdysozoa</taxon>
        <taxon>Nematoda</taxon>
        <taxon>Chromadorea</taxon>
        <taxon>Rhabditida</taxon>
        <taxon>Tylenchina</taxon>
        <taxon>Tylenchomorpha</taxon>
        <taxon>Tylenchoidea</taxon>
        <taxon>Meloidogynidae</taxon>
        <taxon>Meloidogyninae</taxon>
        <taxon>Meloidogyne</taxon>
    </lineage>
</organism>
<sequence length="130" mass="14560">MFRTPAVNLIVLLFDAFLLRRSTVHPLLPLLYRSSLKQNKTLVTISLKKGIKKSSHVVVFDCNIAGVRIQLLEVTISKVEVLLVGNYGFAGERHCVVGLRVLAESDFFAADLSENCKYGDGEQQQQRAQR</sequence>
<feature type="chain" id="PRO_5028233401" evidence="1">
    <location>
        <begin position="25"/>
        <end position="130"/>
    </location>
</feature>
<gene>
    <name evidence="2" type="ORF">MENT_LOCUS28762</name>
</gene>
<keyword evidence="1" id="KW-0732">Signal</keyword>
<reference evidence="2 3" key="1">
    <citation type="submission" date="2020-08" db="EMBL/GenBank/DDBJ databases">
        <authorList>
            <person name="Koutsovoulos G."/>
            <person name="Danchin GJ E."/>
        </authorList>
    </citation>
    <scope>NUCLEOTIDE SEQUENCE [LARGE SCALE GENOMIC DNA]</scope>
</reference>
<dbReference type="AlphaFoldDB" id="A0A6V7VQ90"/>
<feature type="signal peptide" evidence="1">
    <location>
        <begin position="1"/>
        <end position="24"/>
    </location>
</feature>
<dbReference type="Proteomes" id="UP000580250">
    <property type="component" value="Unassembled WGS sequence"/>
</dbReference>
<evidence type="ECO:0000256" key="1">
    <source>
        <dbReference type="SAM" id="SignalP"/>
    </source>
</evidence>